<evidence type="ECO:0000256" key="1">
    <source>
        <dbReference type="ARBA" id="ARBA00001933"/>
    </source>
</evidence>
<name>A0A2W5SS29_9CORY</name>
<evidence type="ECO:0000256" key="8">
    <source>
        <dbReference type="ARBA" id="ARBA00050776"/>
    </source>
</evidence>
<comment type="similarity">
    <text evidence="2">Belongs to the class-V pyridoxal-phosphate-dependent aminotransferase family. NifS/IscS subfamily.</text>
</comment>
<keyword evidence="5" id="KW-0663">Pyridoxal phosphate</keyword>
<dbReference type="Gene3D" id="3.40.640.10">
    <property type="entry name" value="Type I PLP-dependent aspartate aminotransferase-like (Major domain)"/>
    <property type="match status" value="1"/>
</dbReference>
<dbReference type="InterPro" id="IPR016454">
    <property type="entry name" value="Cysteine_dSase"/>
</dbReference>
<dbReference type="Pfam" id="PF00266">
    <property type="entry name" value="Aminotran_5"/>
    <property type="match status" value="1"/>
</dbReference>
<proteinExistence type="inferred from homology"/>
<dbReference type="AlphaFoldDB" id="A0A2W5SS29"/>
<dbReference type="PANTHER" id="PTHR11601:SF34">
    <property type="entry name" value="CYSTEINE DESULFURASE"/>
    <property type="match status" value="1"/>
</dbReference>
<gene>
    <name evidence="10" type="ORF">DI525_06825</name>
</gene>
<dbReference type="Proteomes" id="UP000249432">
    <property type="component" value="Unassembled WGS sequence"/>
</dbReference>
<sequence length="385" mass="40433">MDHAATSPFRQVAKDAIMDSWDLLNPGGQYASGRDARKAVEEARETIARLLGAEPIEVIFTASGTEADNLAVQGLYAERAHENSSSHRVIVGSVEHPAVLEPAKALGTDPFSPGPEADVIEVPVDSSGHYRNDFLADVLTDGPATLMALQWANNETGALQPVDEIASLAAEHNVPWHADAVQAVGHVPVDFHSSGATTIAASAHKFGGPRSTGLLLCGRATNLHKILRGGGQERSIRPGTLNVAGAVGTAAALTEACQEMYAERARITELRDRLLSFIKREIPDSLIHTAEPALPGHVHVSFPGAEGDSLIMLLDQAGFDASMGSACAAGVNRVSYVVMAIGVEPVAARGTLRFTLGRTTSEKDVAALEAVLPKIVEQARAAGMA</sequence>
<keyword evidence="7" id="KW-0411">Iron-sulfur</keyword>
<evidence type="ECO:0000256" key="5">
    <source>
        <dbReference type="ARBA" id="ARBA00022898"/>
    </source>
</evidence>
<evidence type="ECO:0000256" key="3">
    <source>
        <dbReference type="ARBA" id="ARBA00022679"/>
    </source>
</evidence>
<dbReference type="GO" id="GO:0046872">
    <property type="term" value="F:metal ion binding"/>
    <property type="evidence" value="ECO:0007669"/>
    <property type="project" value="UniProtKB-KW"/>
</dbReference>
<dbReference type="SUPFAM" id="SSF53383">
    <property type="entry name" value="PLP-dependent transferases"/>
    <property type="match status" value="1"/>
</dbReference>
<evidence type="ECO:0000256" key="4">
    <source>
        <dbReference type="ARBA" id="ARBA00022723"/>
    </source>
</evidence>
<dbReference type="PANTHER" id="PTHR11601">
    <property type="entry name" value="CYSTEINE DESULFURYLASE FAMILY MEMBER"/>
    <property type="match status" value="1"/>
</dbReference>
<keyword evidence="3" id="KW-0808">Transferase</keyword>
<dbReference type="GO" id="GO:0051536">
    <property type="term" value="F:iron-sulfur cluster binding"/>
    <property type="evidence" value="ECO:0007669"/>
    <property type="project" value="UniProtKB-KW"/>
</dbReference>
<evidence type="ECO:0000259" key="9">
    <source>
        <dbReference type="Pfam" id="PF00266"/>
    </source>
</evidence>
<dbReference type="PIRSF" id="PIRSF005572">
    <property type="entry name" value="NifS"/>
    <property type="match status" value="1"/>
</dbReference>
<organism evidence="10 11">
    <name type="scientific">Corynebacterium kroppenstedtii</name>
    <dbReference type="NCBI Taxonomy" id="161879"/>
    <lineage>
        <taxon>Bacteria</taxon>
        <taxon>Bacillati</taxon>
        <taxon>Actinomycetota</taxon>
        <taxon>Actinomycetes</taxon>
        <taxon>Mycobacteriales</taxon>
        <taxon>Corynebacteriaceae</taxon>
        <taxon>Corynebacterium</taxon>
    </lineage>
</organism>
<reference evidence="10 11" key="1">
    <citation type="submission" date="2017-08" db="EMBL/GenBank/DDBJ databases">
        <title>Infants hospitalized years apart are colonized by the same room-sourced microbial strains.</title>
        <authorList>
            <person name="Brooks B."/>
            <person name="Olm M.R."/>
            <person name="Firek B.A."/>
            <person name="Baker R."/>
            <person name="Thomas B.C."/>
            <person name="Morowitz M.J."/>
            <person name="Banfield J.F."/>
        </authorList>
    </citation>
    <scope>NUCLEOTIDE SEQUENCE [LARGE SCALE GENOMIC DNA]</scope>
    <source>
        <strain evidence="10">S2_003_000_R1_3</strain>
    </source>
</reference>
<dbReference type="GO" id="GO:0031071">
    <property type="term" value="F:cysteine desulfurase activity"/>
    <property type="evidence" value="ECO:0007669"/>
    <property type="project" value="UniProtKB-EC"/>
</dbReference>
<dbReference type="InterPro" id="IPR000192">
    <property type="entry name" value="Aminotrans_V_dom"/>
</dbReference>
<evidence type="ECO:0000256" key="7">
    <source>
        <dbReference type="ARBA" id="ARBA00023014"/>
    </source>
</evidence>
<protein>
    <submittedName>
        <fullName evidence="10">Cysteine desulfurase</fullName>
    </submittedName>
</protein>
<comment type="catalytic activity">
    <reaction evidence="8">
        <text>(sulfur carrier)-H + L-cysteine = (sulfur carrier)-SH + L-alanine</text>
        <dbReference type="Rhea" id="RHEA:43892"/>
        <dbReference type="Rhea" id="RHEA-COMP:14737"/>
        <dbReference type="Rhea" id="RHEA-COMP:14739"/>
        <dbReference type="ChEBI" id="CHEBI:29917"/>
        <dbReference type="ChEBI" id="CHEBI:35235"/>
        <dbReference type="ChEBI" id="CHEBI:57972"/>
        <dbReference type="ChEBI" id="CHEBI:64428"/>
        <dbReference type="EC" id="2.8.1.7"/>
    </reaction>
</comment>
<evidence type="ECO:0000313" key="11">
    <source>
        <dbReference type="Proteomes" id="UP000249432"/>
    </source>
</evidence>
<dbReference type="InterPro" id="IPR015421">
    <property type="entry name" value="PyrdxlP-dep_Trfase_major"/>
</dbReference>
<evidence type="ECO:0000256" key="6">
    <source>
        <dbReference type="ARBA" id="ARBA00023004"/>
    </source>
</evidence>
<feature type="domain" description="Aminotransferase class V" evidence="9">
    <location>
        <begin position="2"/>
        <end position="368"/>
    </location>
</feature>
<accession>A0A2W5SS29</accession>
<dbReference type="Gene3D" id="3.90.1150.10">
    <property type="entry name" value="Aspartate Aminotransferase, domain 1"/>
    <property type="match status" value="1"/>
</dbReference>
<evidence type="ECO:0000256" key="2">
    <source>
        <dbReference type="ARBA" id="ARBA00006490"/>
    </source>
</evidence>
<keyword evidence="6" id="KW-0408">Iron</keyword>
<dbReference type="InterPro" id="IPR015424">
    <property type="entry name" value="PyrdxlP-dep_Trfase"/>
</dbReference>
<dbReference type="EMBL" id="QFRA01000016">
    <property type="protein sequence ID" value="PZR04467.1"/>
    <property type="molecule type" value="Genomic_DNA"/>
</dbReference>
<dbReference type="InterPro" id="IPR015422">
    <property type="entry name" value="PyrdxlP-dep_Trfase_small"/>
</dbReference>
<keyword evidence="4" id="KW-0479">Metal-binding</keyword>
<comment type="caution">
    <text evidence="10">The sequence shown here is derived from an EMBL/GenBank/DDBJ whole genome shotgun (WGS) entry which is preliminary data.</text>
</comment>
<dbReference type="RefSeq" id="WP_303735039.1">
    <property type="nucleotide sequence ID" value="NZ_CAKZHK010000009.1"/>
</dbReference>
<dbReference type="Gene3D" id="1.10.260.50">
    <property type="match status" value="1"/>
</dbReference>
<comment type="cofactor">
    <cofactor evidence="1">
        <name>pyridoxal 5'-phosphate</name>
        <dbReference type="ChEBI" id="CHEBI:597326"/>
    </cofactor>
</comment>
<evidence type="ECO:0000313" key="10">
    <source>
        <dbReference type="EMBL" id="PZR04467.1"/>
    </source>
</evidence>